<proteinExistence type="predicted"/>
<accession>A0A7C9DLE3</accession>
<reference evidence="1" key="1">
    <citation type="journal article" date="2013" name="J. Plant Res.">
        <title>Effect of fungi and light on seed germination of three Opuntia species from semiarid lands of central Mexico.</title>
        <authorList>
            <person name="Delgado-Sanchez P."/>
            <person name="Jimenez-Bremont J.F."/>
            <person name="Guerrero-Gonzalez Mde L."/>
            <person name="Flores J."/>
        </authorList>
    </citation>
    <scope>NUCLEOTIDE SEQUENCE</scope>
    <source>
        <tissue evidence="1">Cladode</tissue>
    </source>
</reference>
<reference evidence="1" key="2">
    <citation type="submission" date="2020-07" db="EMBL/GenBank/DDBJ databases">
        <authorList>
            <person name="Vera ALvarez R."/>
            <person name="Arias-Moreno D.M."/>
            <person name="Jimenez-Jacinto V."/>
            <person name="Jimenez-Bremont J.F."/>
            <person name="Swaminathan K."/>
            <person name="Moose S.P."/>
            <person name="Guerrero-Gonzalez M.L."/>
            <person name="Marino-Ramirez L."/>
            <person name="Landsman D."/>
            <person name="Rodriguez-Kessler M."/>
            <person name="Delgado-Sanchez P."/>
        </authorList>
    </citation>
    <scope>NUCLEOTIDE SEQUENCE</scope>
    <source>
        <tissue evidence="1">Cladode</tissue>
    </source>
</reference>
<sequence>MMLCTYVNSVQMLCLSRLNCFFRTTCVIVLNTPRYGWTKVIKGTVMLIGTVCPCPNCIAARPFLMARVDRAKFLSCSREGSVLDRSGLRSCSSLEFSFRSRPGRADPVWDQ</sequence>
<organism evidence="1">
    <name type="scientific">Opuntia streptacantha</name>
    <name type="common">Prickly pear cactus</name>
    <name type="synonym">Opuntia cardona</name>
    <dbReference type="NCBI Taxonomy" id="393608"/>
    <lineage>
        <taxon>Eukaryota</taxon>
        <taxon>Viridiplantae</taxon>
        <taxon>Streptophyta</taxon>
        <taxon>Embryophyta</taxon>
        <taxon>Tracheophyta</taxon>
        <taxon>Spermatophyta</taxon>
        <taxon>Magnoliopsida</taxon>
        <taxon>eudicotyledons</taxon>
        <taxon>Gunneridae</taxon>
        <taxon>Pentapetalae</taxon>
        <taxon>Caryophyllales</taxon>
        <taxon>Cactineae</taxon>
        <taxon>Cactaceae</taxon>
        <taxon>Opuntioideae</taxon>
        <taxon>Opuntia</taxon>
    </lineage>
</organism>
<dbReference type="EMBL" id="GISG01133060">
    <property type="protein sequence ID" value="MBA4643343.1"/>
    <property type="molecule type" value="Transcribed_RNA"/>
</dbReference>
<protein>
    <submittedName>
        <fullName evidence="1">Uncharacterized protein</fullName>
    </submittedName>
</protein>
<name>A0A7C9DLE3_OPUST</name>
<dbReference type="AlphaFoldDB" id="A0A7C9DLE3"/>
<evidence type="ECO:0000313" key="1">
    <source>
        <dbReference type="EMBL" id="MBA4643343.1"/>
    </source>
</evidence>